<evidence type="ECO:0000313" key="10">
    <source>
        <dbReference type="EMBL" id="KAK4880257.1"/>
    </source>
</evidence>
<keyword evidence="5 9" id="KW-0560">Oxidoreductase</keyword>
<evidence type="ECO:0000256" key="2">
    <source>
        <dbReference type="ARBA" id="ARBA00010617"/>
    </source>
</evidence>
<dbReference type="InterPro" id="IPR016181">
    <property type="entry name" value="Acyl_CoA_acyltransferase"/>
</dbReference>
<dbReference type="GO" id="GO:0005506">
    <property type="term" value="F:iron ion binding"/>
    <property type="evidence" value="ECO:0007669"/>
    <property type="project" value="InterPro"/>
</dbReference>
<comment type="cofactor">
    <cofactor evidence="1 8">
        <name>heme</name>
        <dbReference type="ChEBI" id="CHEBI:30413"/>
    </cofactor>
</comment>
<evidence type="ECO:0000256" key="7">
    <source>
        <dbReference type="ARBA" id="ARBA00023033"/>
    </source>
</evidence>
<keyword evidence="11" id="KW-1185">Reference proteome</keyword>
<protein>
    <recommendedName>
        <fullName evidence="12">Cytochrome P450</fullName>
    </recommendedName>
</protein>
<keyword evidence="6 8" id="KW-0408">Iron</keyword>
<dbReference type="PROSITE" id="PS00086">
    <property type="entry name" value="CYTOCHROME_P450"/>
    <property type="match status" value="1"/>
</dbReference>
<dbReference type="PRINTS" id="PR00385">
    <property type="entry name" value="P450"/>
</dbReference>
<dbReference type="InterPro" id="IPR002401">
    <property type="entry name" value="Cyt_P450_E_grp-I"/>
</dbReference>
<dbReference type="SUPFAM" id="SSF48264">
    <property type="entry name" value="Cytochrome P450"/>
    <property type="match status" value="1"/>
</dbReference>
<name>A0AAN7P9K9_9COLE</name>
<evidence type="ECO:0000256" key="6">
    <source>
        <dbReference type="ARBA" id="ARBA00023004"/>
    </source>
</evidence>
<evidence type="ECO:0000256" key="8">
    <source>
        <dbReference type="PIRSR" id="PIRSR602401-1"/>
    </source>
</evidence>
<dbReference type="CDD" id="cd20628">
    <property type="entry name" value="CYP4"/>
    <property type="match status" value="1"/>
</dbReference>
<comment type="caution">
    <text evidence="10">The sequence shown here is derived from an EMBL/GenBank/DDBJ whole genome shotgun (WGS) entry which is preliminary data.</text>
</comment>
<comment type="similarity">
    <text evidence="2 9">Belongs to the cytochrome P450 family.</text>
</comment>
<sequence length="664" mass="77016">MSKLLNLTMASKSSTPPKIWKEFEIENQKYWIQDAEECHQNLVIHAMAYEFTRDEPLSIHSKLLENTELIEKIRKAYIEILHDGFCIVCITKDNNKSVLVGFQCFEVSSLVEAHKSWRLGVNLMQYMLKRANISSKLTSQQYLEDRGLYVFPEYRQKGIAAHLLSCWSLVCKHAGQELVIGTFSSKYSQAAARKAGFIEMYYCMYEEIRKELPSEIPLGVENHTKGPSVIPGIGSAYCIKSGNQKVQIILGLSPWLLISDVESVQFLLSSNEFINKSYEYDFLTPWLGTGLLLSKGEKWRNRRKLLTSAFHYNALLSFIEIFNKQSKKLILKLEALKDDIDIFPIMKLYSLDVVCETIMDTSVNAQEHINSEYVHSVDEIVNIIFNRLFSVIKRWNFLYRFSQDYQDEKKCIKILHGYTNNVIKNRRNELYGAEKVTNKKLNLLDILLTSTVNEKYLTNEEIREEVDTFMFAGHDTVTSVVSFVLYSLSKHLPIQEKVFQELQDVVGNDNKSLSYQDVQNLRYLDQVVKESMRMYPPVAFILRKLKEDAVFNNHILPKNLIVSVFIYGLHHHKDLYPNPEVFDPDRFNEENCKNRSLYAFIPFSMGIRNCIGNKFAMLEVKFTVANILRKLKILPVANHQIQLNAFGVLKSDNGLLVRLEKRRY</sequence>
<dbReference type="Gene3D" id="1.10.630.10">
    <property type="entry name" value="Cytochrome P450"/>
    <property type="match status" value="1"/>
</dbReference>
<dbReference type="PANTHER" id="PTHR24291:SF187">
    <property type="entry name" value="CYTOCHROME P450 4AE1-RELATED"/>
    <property type="match status" value="1"/>
</dbReference>
<dbReference type="InterPro" id="IPR017972">
    <property type="entry name" value="Cyt_P450_CS"/>
</dbReference>
<dbReference type="InterPro" id="IPR036396">
    <property type="entry name" value="Cyt_P450_sf"/>
</dbReference>
<dbReference type="Pfam" id="PF00067">
    <property type="entry name" value="p450"/>
    <property type="match status" value="1"/>
</dbReference>
<keyword evidence="3 8" id="KW-0349">Heme</keyword>
<dbReference type="AlphaFoldDB" id="A0AAN7P9K9"/>
<dbReference type="PRINTS" id="PR00463">
    <property type="entry name" value="EP450I"/>
</dbReference>
<evidence type="ECO:0008006" key="12">
    <source>
        <dbReference type="Google" id="ProtNLM"/>
    </source>
</evidence>
<evidence type="ECO:0000256" key="5">
    <source>
        <dbReference type="ARBA" id="ARBA00023002"/>
    </source>
</evidence>
<dbReference type="Proteomes" id="UP001353858">
    <property type="component" value="Unassembled WGS sequence"/>
</dbReference>
<evidence type="ECO:0000256" key="1">
    <source>
        <dbReference type="ARBA" id="ARBA00001971"/>
    </source>
</evidence>
<dbReference type="GO" id="GO:0016705">
    <property type="term" value="F:oxidoreductase activity, acting on paired donors, with incorporation or reduction of molecular oxygen"/>
    <property type="evidence" value="ECO:0007669"/>
    <property type="project" value="InterPro"/>
</dbReference>
<organism evidence="10 11">
    <name type="scientific">Aquatica leii</name>
    <dbReference type="NCBI Taxonomy" id="1421715"/>
    <lineage>
        <taxon>Eukaryota</taxon>
        <taxon>Metazoa</taxon>
        <taxon>Ecdysozoa</taxon>
        <taxon>Arthropoda</taxon>
        <taxon>Hexapoda</taxon>
        <taxon>Insecta</taxon>
        <taxon>Pterygota</taxon>
        <taxon>Neoptera</taxon>
        <taxon>Endopterygota</taxon>
        <taxon>Coleoptera</taxon>
        <taxon>Polyphaga</taxon>
        <taxon>Elateriformia</taxon>
        <taxon>Elateroidea</taxon>
        <taxon>Lampyridae</taxon>
        <taxon>Luciolinae</taxon>
        <taxon>Aquatica</taxon>
    </lineage>
</organism>
<reference evidence="11" key="1">
    <citation type="submission" date="2023-01" db="EMBL/GenBank/DDBJ databases">
        <title>Key to firefly adult light organ development and bioluminescence: homeobox transcription factors regulate luciferase expression and transportation to peroxisome.</title>
        <authorList>
            <person name="Fu X."/>
        </authorList>
    </citation>
    <scope>NUCLEOTIDE SEQUENCE [LARGE SCALE GENOMIC DNA]</scope>
</reference>
<dbReference type="EMBL" id="JARPUR010000003">
    <property type="protein sequence ID" value="KAK4880257.1"/>
    <property type="molecule type" value="Genomic_DNA"/>
</dbReference>
<dbReference type="Gene3D" id="3.40.630.30">
    <property type="match status" value="1"/>
</dbReference>
<evidence type="ECO:0000313" key="11">
    <source>
        <dbReference type="Proteomes" id="UP001353858"/>
    </source>
</evidence>
<feature type="binding site" description="axial binding residue" evidence="8">
    <location>
        <position position="610"/>
    </location>
    <ligand>
        <name>heme</name>
        <dbReference type="ChEBI" id="CHEBI:30413"/>
    </ligand>
    <ligandPart>
        <name>Fe</name>
        <dbReference type="ChEBI" id="CHEBI:18248"/>
    </ligandPart>
</feature>
<evidence type="ECO:0000256" key="4">
    <source>
        <dbReference type="ARBA" id="ARBA00022723"/>
    </source>
</evidence>
<dbReference type="SUPFAM" id="SSF55729">
    <property type="entry name" value="Acyl-CoA N-acyltransferases (Nat)"/>
    <property type="match status" value="1"/>
</dbReference>
<keyword evidence="7 9" id="KW-0503">Monooxygenase</keyword>
<accession>A0AAN7P9K9</accession>
<gene>
    <name evidence="10" type="ORF">RN001_008403</name>
</gene>
<proteinExistence type="inferred from homology"/>
<dbReference type="GO" id="GO:0004497">
    <property type="term" value="F:monooxygenase activity"/>
    <property type="evidence" value="ECO:0007669"/>
    <property type="project" value="UniProtKB-KW"/>
</dbReference>
<keyword evidence="4 8" id="KW-0479">Metal-binding</keyword>
<evidence type="ECO:0000256" key="9">
    <source>
        <dbReference type="RuleBase" id="RU000461"/>
    </source>
</evidence>
<evidence type="ECO:0000256" key="3">
    <source>
        <dbReference type="ARBA" id="ARBA00022617"/>
    </source>
</evidence>
<dbReference type="PANTHER" id="PTHR24291">
    <property type="entry name" value="CYTOCHROME P450 FAMILY 4"/>
    <property type="match status" value="1"/>
</dbReference>
<dbReference type="InterPro" id="IPR050196">
    <property type="entry name" value="Cytochrome_P450_Monoox"/>
</dbReference>
<dbReference type="InterPro" id="IPR001128">
    <property type="entry name" value="Cyt_P450"/>
</dbReference>
<dbReference type="GO" id="GO:0020037">
    <property type="term" value="F:heme binding"/>
    <property type="evidence" value="ECO:0007669"/>
    <property type="project" value="InterPro"/>
</dbReference>